<reference evidence="4" key="1">
    <citation type="submission" date="2017-02" db="UniProtKB">
        <authorList>
            <consortium name="WormBaseParasite"/>
        </authorList>
    </citation>
    <scope>IDENTIFICATION</scope>
</reference>
<feature type="compositionally biased region" description="Pro residues" evidence="1">
    <location>
        <begin position="439"/>
        <end position="448"/>
    </location>
</feature>
<evidence type="ECO:0000313" key="3">
    <source>
        <dbReference type="Proteomes" id="UP000271162"/>
    </source>
</evidence>
<evidence type="ECO:0000256" key="1">
    <source>
        <dbReference type="SAM" id="MobiDB-lite"/>
    </source>
</evidence>
<feature type="region of interest" description="Disordered" evidence="1">
    <location>
        <begin position="58"/>
        <end position="86"/>
    </location>
</feature>
<proteinExistence type="predicted"/>
<organism evidence="4">
    <name type="scientific">Nippostrongylus brasiliensis</name>
    <name type="common">Rat hookworm</name>
    <dbReference type="NCBI Taxonomy" id="27835"/>
    <lineage>
        <taxon>Eukaryota</taxon>
        <taxon>Metazoa</taxon>
        <taxon>Ecdysozoa</taxon>
        <taxon>Nematoda</taxon>
        <taxon>Chromadorea</taxon>
        <taxon>Rhabditida</taxon>
        <taxon>Rhabditina</taxon>
        <taxon>Rhabditomorpha</taxon>
        <taxon>Strongyloidea</taxon>
        <taxon>Heligmosomidae</taxon>
        <taxon>Nippostrongylus</taxon>
    </lineage>
</organism>
<dbReference type="STRING" id="27835.A0A0N4YCE3"/>
<dbReference type="OMA" id="DNGMPVM"/>
<evidence type="ECO:0000313" key="2">
    <source>
        <dbReference type="EMBL" id="VDL77795.1"/>
    </source>
</evidence>
<dbReference type="WBParaSite" id="NBR_0001420501-mRNA-1">
    <property type="protein sequence ID" value="NBR_0001420501-mRNA-1"/>
    <property type="gene ID" value="NBR_0001420501"/>
</dbReference>
<protein>
    <submittedName>
        <fullName evidence="4">Titin</fullName>
    </submittedName>
</protein>
<feature type="compositionally biased region" description="Low complexity" evidence="1">
    <location>
        <begin position="427"/>
        <end position="438"/>
    </location>
</feature>
<dbReference type="EMBL" id="UYSL01021277">
    <property type="protein sequence ID" value="VDL77795.1"/>
    <property type="molecule type" value="Genomic_DNA"/>
</dbReference>
<keyword evidence="3" id="KW-1185">Reference proteome</keyword>
<dbReference type="Proteomes" id="UP000271162">
    <property type="component" value="Unassembled WGS sequence"/>
</dbReference>
<gene>
    <name evidence="2" type="ORF">NBR_LOCUS14206</name>
</gene>
<dbReference type="AlphaFoldDB" id="A0A0N4YCE3"/>
<reference evidence="2 3" key="2">
    <citation type="submission" date="2018-11" db="EMBL/GenBank/DDBJ databases">
        <authorList>
            <consortium name="Pathogen Informatics"/>
        </authorList>
    </citation>
    <scope>NUCLEOTIDE SEQUENCE [LARGE SCALE GENOMIC DNA]</scope>
</reference>
<name>A0A0N4YCE3_NIPBR</name>
<feature type="compositionally biased region" description="Basic residues" evidence="1">
    <location>
        <begin position="58"/>
        <end position="71"/>
    </location>
</feature>
<sequence length="462" mass="49721">MRKLKAEGQLPPGMDPEKTTGAVMHKVMCGGQEVIFIMLDPPPCACVKLANGKKRYCKKHRHMRREKKKEKKAAGGGMVKDDGSDRKKVVDLRHAEDSEIDEEKAIDGAITPDKIAVVGPAGCAVLVDIAKPEGPEVGPNMKIDKPMKGILVQGAHDTPQFIPEDKIQKGPDGKPKNRNYTAGYLRPGPHGESIFYADGQIQPDNTNKPADLVVPGVDKNLQNKVGRDINPPVEVDINRNGMPEIRQITENYVVKDRNATVGVISRNRDGVCVLAVSQGQQFGAQYNAAPVPTTPEKNAKPGDIVGKLVEDENGNERVIKPNENPAPNERQCGIIVLGNNKQPVLIRELKEQTTAAIMPTVVRAESVQKGQEPAINRADVLVQSKVEGKTVQQVEKKTTGPLPAGQSAYAAPKPGMATSQTIPPPQKSSAAPAPASAAKPPPPPPPRPTGKEQFSVYLVQKT</sequence>
<accession>A0A0N4YCE3</accession>
<feature type="region of interest" description="Disordered" evidence="1">
    <location>
        <begin position="389"/>
        <end position="462"/>
    </location>
</feature>
<evidence type="ECO:0000313" key="4">
    <source>
        <dbReference type="WBParaSite" id="NBR_0001420501-mRNA-1"/>
    </source>
</evidence>